<accession>A0A7R9W5S2</accession>
<gene>
    <name evidence="2" type="ORF">TDUB1175_LOCUS12677</name>
</gene>
<feature type="region of interest" description="Disordered" evidence="1">
    <location>
        <begin position="134"/>
        <end position="153"/>
    </location>
</feature>
<evidence type="ECO:0000256" key="1">
    <source>
        <dbReference type="SAM" id="MobiDB-lite"/>
    </source>
</evidence>
<proteinExistence type="predicted"/>
<evidence type="ECO:0000313" key="2">
    <source>
        <dbReference type="EMBL" id="CAD8313888.1"/>
    </source>
</evidence>
<sequence>MDPTSYSRAMPTGASPNSLQFVVENETVELNRMKDDRLPTGGYVSLTVSSKKGAQSAEGKFTGYQKGDVDAHKDVHLTLYMSFGYGLNLESATEPKDFSEHFHYFYTIVSDPTHTRDHTGGCMIVRDDPERVKSGNRTYWMPGKERGPDKSREMSPDNLLVHFEGWEDGVLSGWCFDPADPEGSNMGGGTCDVKVFFRVRLEESSSG</sequence>
<organism evidence="2">
    <name type="scientific">Pseudictyota dubia</name>
    <dbReference type="NCBI Taxonomy" id="2749911"/>
    <lineage>
        <taxon>Eukaryota</taxon>
        <taxon>Sar</taxon>
        <taxon>Stramenopiles</taxon>
        <taxon>Ochrophyta</taxon>
        <taxon>Bacillariophyta</taxon>
        <taxon>Mediophyceae</taxon>
        <taxon>Biddulphiophycidae</taxon>
        <taxon>Eupodiscales</taxon>
        <taxon>Odontellaceae</taxon>
        <taxon>Pseudictyota</taxon>
    </lineage>
</organism>
<reference evidence="2" key="1">
    <citation type="submission" date="2021-01" db="EMBL/GenBank/DDBJ databases">
        <authorList>
            <person name="Corre E."/>
            <person name="Pelletier E."/>
            <person name="Niang G."/>
            <person name="Scheremetjew M."/>
            <person name="Finn R."/>
            <person name="Kale V."/>
            <person name="Holt S."/>
            <person name="Cochrane G."/>
            <person name="Meng A."/>
            <person name="Brown T."/>
            <person name="Cohen L."/>
        </authorList>
    </citation>
    <scope>NUCLEOTIDE SEQUENCE</scope>
    <source>
        <strain evidence="2">CCMP147</strain>
    </source>
</reference>
<dbReference type="AlphaFoldDB" id="A0A7R9W5S2"/>
<name>A0A7R9W5S2_9STRA</name>
<protein>
    <submittedName>
        <fullName evidence="2">Uncharacterized protein</fullName>
    </submittedName>
</protein>
<feature type="compositionally biased region" description="Basic and acidic residues" evidence="1">
    <location>
        <begin position="143"/>
        <end position="153"/>
    </location>
</feature>
<dbReference type="EMBL" id="HBED01025544">
    <property type="protein sequence ID" value="CAD8313888.1"/>
    <property type="molecule type" value="Transcribed_RNA"/>
</dbReference>